<dbReference type="AlphaFoldDB" id="A0AAQ3LCV2"/>
<dbReference type="PANTHER" id="PTHR43081">
    <property type="entry name" value="ADENYLATE CYCLASE, TERMINAL-DIFFERENTIATION SPECIFIC-RELATED"/>
    <property type="match status" value="1"/>
</dbReference>
<dbReference type="Pfam" id="PF00672">
    <property type="entry name" value="HAMP"/>
    <property type="match status" value="1"/>
</dbReference>
<dbReference type="InterPro" id="IPR050697">
    <property type="entry name" value="Adenylyl/Guanylyl_Cyclase_3/4"/>
</dbReference>
<dbReference type="KEGG" id="puo:RZN69_11315"/>
<dbReference type="SUPFAM" id="SSF55073">
    <property type="entry name" value="Nucleotide cyclase"/>
    <property type="match status" value="1"/>
</dbReference>
<dbReference type="SUPFAM" id="SSF158472">
    <property type="entry name" value="HAMP domain-like"/>
    <property type="match status" value="1"/>
</dbReference>
<dbReference type="InterPro" id="IPR001054">
    <property type="entry name" value="A/G_cyclase"/>
</dbReference>
<dbReference type="GO" id="GO:0006171">
    <property type="term" value="P:cAMP biosynthetic process"/>
    <property type="evidence" value="ECO:0007669"/>
    <property type="project" value="TreeGrafter"/>
</dbReference>
<dbReference type="EMBL" id="CP136920">
    <property type="protein sequence ID" value="WOO43679.1"/>
    <property type="molecule type" value="Genomic_DNA"/>
</dbReference>
<reference evidence="4 5" key="1">
    <citation type="submission" date="2023-10" db="EMBL/GenBank/DDBJ databases">
        <title>Rubellicoccus peritrichatus gen. nov., sp. nov., isolated from an algae of coral reef tank.</title>
        <authorList>
            <person name="Luo J."/>
        </authorList>
    </citation>
    <scope>NUCLEOTIDE SEQUENCE [LARGE SCALE GENOMIC DNA]</scope>
    <source>
        <strain evidence="4 5">CR14</strain>
    </source>
</reference>
<protein>
    <submittedName>
        <fullName evidence="4">Adenylate/guanylate cyclase domain-containing protein</fullName>
    </submittedName>
</protein>
<dbReference type="CDD" id="cd06225">
    <property type="entry name" value="HAMP"/>
    <property type="match status" value="1"/>
</dbReference>
<evidence type="ECO:0000313" key="5">
    <source>
        <dbReference type="Proteomes" id="UP001304300"/>
    </source>
</evidence>
<gene>
    <name evidence="4" type="ORF">RZN69_11315</name>
</gene>
<dbReference type="SMART" id="SM00044">
    <property type="entry name" value="CYCc"/>
    <property type="match status" value="1"/>
</dbReference>
<dbReference type="PROSITE" id="PS50885">
    <property type="entry name" value="HAMP"/>
    <property type="match status" value="1"/>
</dbReference>
<proteinExistence type="predicted"/>
<dbReference type="GO" id="GO:0004016">
    <property type="term" value="F:adenylate cyclase activity"/>
    <property type="evidence" value="ECO:0007669"/>
    <property type="project" value="UniProtKB-ARBA"/>
</dbReference>
<feature type="transmembrane region" description="Helical" evidence="1">
    <location>
        <begin position="308"/>
        <end position="328"/>
    </location>
</feature>
<evidence type="ECO:0000256" key="1">
    <source>
        <dbReference type="SAM" id="Phobius"/>
    </source>
</evidence>
<evidence type="ECO:0000313" key="4">
    <source>
        <dbReference type="EMBL" id="WOO43679.1"/>
    </source>
</evidence>
<dbReference type="Pfam" id="PF00211">
    <property type="entry name" value="Guanylate_cyc"/>
    <property type="match status" value="1"/>
</dbReference>
<keyword evidence="5" id="KW-1185">Reference proteome</keyword>
<accession>A0AAQ3LCV2</accession>
<feature type="domain" description="Guanylate cyclase" evidence="2">
    <location>
        <begin position="414"/>
        <end position="542"/>
    </location>
</feature>
<dbReference type="Proteomes" id="UP001304300">
    <property type="component" value="Chromosome"/>
</dbReference>
<dbReference type="InterPro" id="IPR029787">
    <property type="entry name" value="Nucleotide_cyclase"/>
</dbReference>
<dbReference type="GO" id="GO:0035556">
    <property type="term" value="P:intracellular signal transduction"/>
    <property type="evidence" value="ECO:0007669"/>
    <property type="project" value="InterPro"/>
</dbReference>
<dbReference type="RefSeq" id="WP_317836269.1">
    <property type="nucleotide sequence ID" value="NZ_CP136920.1"/>
</dbReference>
<feature type="domain" description="HAMP" evidence="3">
    <location>
        <begin position="330"/>
        <end position="382"/>
    </location>
</feature>
<evidence type="ECO:0000259" key="2">
    <source>
        <dbReference type="PROSITE" id="PS50125"/>
    </source>
</evidence>
<keyword evidence="1" id="KW-1133">Transmembrane helix</keyword>
<keyword evidence="1" id="KW-0812">Transmembrane</keyword>
<dbReference type="SMART" id="SM00304">
    <property type="entry name" value="HAMP"/>
    <property type="match status" value="1"/>
</dbReference>
<dbReference type="GO" id="GO:0016020">
    <property type="term" value="C:membrane"/>
    <property type="evidence" value="ECO:0007669"/>
    <property type="project" value="InterPro"/>
</dbReference>
<feature type="transmembrane region" description="Helical" evidence="1">
    <location>
        <begin position="26"/>
        <end position="45"/>
    </location>
</feature>
<dbReference type="PANTHER" id="PTHR43081:SF1">
    <property type="entry name" value="ADENYLATE CYCLASE, TERMINAL-DIFFERENTIATION SPECIFIC"/>
    <property type="match status" value="1"/>
</dbReference>
<dbReference type="InterPro" id="IPR003660">
    <property type="entry name" value="HAMP_dom"/>
</dbReference>
<name>A0AAQ3LCV2_9BACT</name>
<evidence type="ECO:0000259" key="3">
    <source>
        <dbReference type="PROSITE" id="PS50885"/>
    </source>
</evidence>
<dbReference type="CDD" id="cd07302">
    <property type="entry name" value="CHD"/>
    <property type="match status" value="1"/>
</dbReference>
<keyword evidence="1" id="KW-0472">Membrane</keyword>
<dbReference type="Gene3D" id="6.10.340.10">
    <property type="match status" value="1"/>
</dbReference>
<sequence length="590" mass="65359">MSSEIAKETETKKAQGSLFFSFGFKLMLIMTVLVAAVSVAAVLVVQMQLTHSYRDFLDSQFSQEVNDFRYLQAERAKNIRDEIITAAGAVRPLAAITQSKDPQHIYTDLEYELEPSMNFYQPKHGAAPVFFRYFNVDGQLVSDPNRKDHKHAIDSTKFEPLVKMATKDASGVFGYIVIETENKPVLYEVTITEIHDDYTGDKIGYILFGIPAELDDRGAQKNRSIRSLMYVDGYFFPQTLSQESREQLKPFIDKAQAAGSSSQELTLNKQSYLLFTRDISKGGNFPETLQLSLYSLEELESLLENLNVLMYALLPVSLVVAIVLSALASRRIAQRVLTLAKGTEAIRQGDLEVRMEPMGRDEIGVLADSFNRMAEDLELKEKYRSVLDLVTEKSVAEELLTGAIELGGELRQATMLFCDIRGFTPLTDGMDPREVVSLVNGHMTEMTRIAHACNGVVDKFVGDEIMVLFGVPHAGEDDVANAVRCGLNMIAERNRLNENMERPINIGIGIATGKVVAGCMGSEKRLNYSVLGDRVNLAARLCSKAAAGEVIIDEETVNALPEGSKSTRIDSVALKGFANQVSVYRIESIP</sequence>
<dbReference type="Gene3D" id="3.30.70.1230">
    <property type="entry name" value="Nucleotide cyclase"/>
    <property type="match status" value="1"/>
</dbReference>
<organism evidence="4 5">
    <name type="scientific">Rubellicoccus peritrichatus</name>
    <dbReference type="NCBI Taxonomy" id="3080537"/>
    <lineage>
        <taxon>Bacteria</taxon>
        <taxon>Pseudomonadati</taxon>
        <taxon>Verrucomicrobiota</taxon>
        <taxon>Opitutia</taxon>
        <taxon>Puniceicoccales</taxon>
        <taxon>Cerasicoccaceae</taxon>
        <taxon>Rubellicoccus</taxon>
    </lineage>
</organism>
<dbReference type="PROSITE" id="PS50125">
    <property type="entry name" value="GUANYLATE_CYCLASE_2"/>
    <property type="match status" value="1"/>
</dbReference>